<dbReference type="InterPro" id="IPR002129">
    <property type="entry name" value="PyrdxlP-dep_de-COase"/>
</dbReference>
<name>A0A9X2LMU8_9ACTN</name>
<keyword evidence="3" id="KW-0210">Decarboxylase</keyword>
<keyword evidence="4 6" id="KW-0663">Pyridoxal phosphate</keyword>
<dbReference type="GO" id="GO:0004058">
    <property type="term" value="F:aromatic-L-amino-acid decarboxylase activity"/>
    <property type="evidence" value="ECO:0007669"/>
    <property type="project" value="UniProtKB-ARBA"/>
</dbReference>
<evidence type="ECO:0000256" key="2">
    <source>
        <dbReference type="ARBA" id="ARBA00009533"/>
    </source>
</evidence>
<proteinExistence type="inferred from homology"/>
<dbReference type="InterPro" id="IPR015424">
    <property type="entry name" value="PyrdxlP-dep_Trfase"/>
</dbReference>
<gene>
    <name evidence="9" type="ORF">NQU55_29545</name>
</gene>
<comment type="cofactor">
    <cofactor evidence="1 6">
        <name>pyridoxal 5'-phosphate</name>
        <dbReference type="ChEBI" id="CHEBI:597326"/>
    </cofactor>
</comment>
<organism evidence="9 10">
    <name type="scientific">Streptomyces telluris</name>
    <dbReference type="NCBI Taxonomy" id="2720021"/>
    <lineage>
        <taxon>Bacteria</taxon>
        <taxon>Bacillati</taxon>
        <taxon>Actinomycetota</taxon>
        <taxon>Actinomycetes</taxon>
        <taxon>Kitasatosporales</taxon>
        <taxon>Streptomycetaceae</taxon>
        <taxon>Streptomyces</taxon>
    </lineage>
</organism>
<dbReference type="RefSeq" id="WP_168093382.1">
    <property type="nucleotide sequence ID" value="NZ_JAATER010000141.1"/>
</dbReference>
<reference evidence="9" key="1">
    <citation type="submission" date="2022-06" db="EMBL/GenBank/DDBJ databases">
        <title>WGS of actinobacteria.</title>
        <authorList>
            <person name="Thawai C."/>
        </authorList>
    </citation>
    <scope>NUCLEOTIDE SEQUENCE</scope>
    <source>
        <strain evidence="9">AA8</strain>
    </source>
</reference>
<protein>
    <submittedName>
        <fullName evidence="9">Pyridoxal-dependent decarboxylase</fullName>
    </submittedName>
</protein>
<dbReference type="Gene3D" id="3.40.640.10">
    <property type="entry name" value="Type I PLP-dependent aspartate aminotransferase-like (Major domain)"/>
    <property type="match status" value="1"/>
</dbReference>
<evidence type="ECO:0000256" key="1">
    <source>
        <dbReference type="ARBA" id="ARBA00001933"/>
    </source>
</evidence>
<dbReference type="AlphaFoldDB" id="A0A9X2LMU8"/>
<dbReference type="Gene3D" id="1.20.1340.10">
    <property type="entry name" value="dopa decarboxylase, N-terminal domain"/>
    <property type="match status" value="1"/>
</dbReference>
<evidence type="ECO:0000256" key="7">
    <source>
        <dbReference type="PROSITE-ProRule" id="PRU00409"/>
    </source>
</evidence>
<dbReference type="InterPro" id="IPR010977">
    <property type="entry name" value="Aromatic_deC"/>
</dbReference>
<accession>A0A9X2LMU8</accession>
<evidence type="ECO:0000256" key="3">
    <source>
        <dbReference type="ARBA" id="ARBA00022793"/>
    </source>
</evidence>
<dbReference type="GO" id="GO:0005524">
    <property type="term" value="F:ATP binding"/>
    <property type="evidence" value="ECO:0007669"/>
    <property type="project" value="UniProtKB-UniRule"/>
</dbReference>
<keyword evidence="7" id="KW-0547">Nucleotide-binding</keyword>
<evidence type="ECO:0000259" key="8">
    <source>
        <dbReference type="PROSITE" id="PS50975"/>
    </source>
</evidence>
<dbReference type="Proteomes" id="UP001142374">
    <property type="component" value="Unassembled WGS sequence"/>
</dbReference>
<dbReference type="EMBL" id="JANIID010000035">
    <property type="protein sequence ID" value="MCQ8773874.1"/>
    <property type="molecule type" value="Genomic_DNA"/>
</dbReference>
<evidence type="ECO:0000256" key="5">
    <source>
        <dbReference type="ARBA" id="ARBA00023239"/>
    </source>
</evidence>
<dbReference type="PANTHER" id="PTHR11999">
    <property type="entry name" value="GROUP II PYRIDOXAL-5-PHOSPHATE DECARBOXYLASE"/>
    <property type="match status" value="1"/>
</dbReference>
<evidence type="ECO:0000256" key="6">
    <source>
        <dbReference type="PIRSR" id="PIRSR602129-50"/>
    </source>
</evidence>
<dbReference type="InterPro" id="IPR015422">
    <property type="entry name" value="PyrdxlP-dep_Trfase_small"/>
</dbReference>
<dbReference type="GO" id="GO:0046872">
    <property type="term" value="F:metal ion binding"/>
    <property type="evidence" value="ECO:0007669"/>
    <property type="project" value="InterPro"/>
</dbReference>
<dbReference type="Gene3D" id="3.30.470.20">
    <property type="entry name" value="ATP-grasp fold, B domain"/>
    <property type="match status" value="1"/>
</dbReference>
<dbReference type="Gene3D" id="3.90.1150.10">
    <property type="entry name" value="Aspartate Aminotransferase, domain 1"/>
    <property type="match status" value="1"/>
</dbReference>
<dbReference type="PANTHER" id="PTHR11999:SF70">
    <property type="entry name" value="MIP05841P"/>
    <property type="match status" value="1"/>
</dbReference>
<keyword evidence="5" id="KW-0456">Lyase</keyword>
<dbReference type="SUPFAM" id="SSF53383">
    <property type="entry name" value="PLP-dependent transferases"/>
    <property type="match status" value="1"/>
</dbReference>
<feature type="modified residue" description="N6-(pyridoxal phosphate)lysine" evidence="6">
    <location>
        <position position="774"/>
    </location>
</feature>
<dbReference type="Pfam" id="PF00282">
    <property type="entry name" value="Pyridoxal_deC"/>
    <property type="match status" value="1"/>
</dbReference>
<dbReference type="PROSITE" id="PS50975">
    <property type="entry name" value="ATP_GRASP"/>
    <property type="match status" value="1"/>
</dbReference>
<dbReference type="InterPro" id="IPR011761">
    <property type="entry name" value="ATP-grasp"/>
</dbReference>
<dbReference type="GO" id="GO:0006520">
    <property type="term" value="P:amino acid metabolic process"/>
    <property type="evidence" value="ECO:0007669"/>
    <property type="project" value="InterPro"/>
</dbReference>
<dbReference type="GO" id="GO:0019752">
    <property type="term" value="P:carboxylic acid metabolic process"/>
    <property type="evidence" value="ECO:0007669"/>
    <property type="project" value="InterPro"/>
</dbReference>
<sequence length="957" mass="102092">MRQLTEFRSDVSRAAGDIEGIDGQAGLRLLAESVGEVVWLDHCPFLSASFQPAPAWLRHEQVSAFQPLPAPPPGHRPPPPDPRRLCVSFAPEHGTNARTWARTYGYGLLAPDPGVTAWAADKIHAVKLFAMAGVPTPPSRVVPAQNRAPAETYWNDHWPQAVAQRRENNLIGRGTVLVDSPSGLRSCLDAWPDEAVKLSRYAPGISLTVTACTGPDRTIVSAVSHQLVGLPELAAGWGTHCGNQLVHPDDLPAGLYGQAREAARRVGEVLRGRGFRGVFGLDLVEDAGRLMAVEVNPRFQTVVSLVQAVERSAGLLPSLGLHILSFLLPALPDPVARELPPGPHPSQLVVHTATESTVHDLAPSGRYRKADHGVTGPLPVGTGITDNEALWWGIAHPGPVSAGQELALAQFGRPVAALEPRPRPAPEAMAWIATFLQRSRIGTERLPGLPAQGRPQSPPAVAPPAVAPLAVAPPVIAPPAAGLPPLRLDEQRMREAGRHTIELIINRLTTLGDRPPLHVPSTDTLRAALDEPLPERGTSNLPALLDHVTQQALGEATRLDHPRCFAFVPSTGNFPAVLADALAAAHLSVPGAWLVGAGPTQLELTTLGWLKALLGLPDSHGGLLVSGGSLANLTALAVARDHHLGDDCAQARLYCSTQAHPSVPRAAHLLGLTRSRLSVVPADEGLRLDVPTVARRIARDRDEGLRPFAVVATLGTTGTGAIDPLDDLADLCEQEGLWLHVDGAHGAAAAATPRGHHLRNALRRADSLTIDPHKWLFQPYETGCVLLRRPELLPATFALGRHALDTGYLEPTESRGDQVNLSDYGPQQSRGLRALKLWLSLKTFGAQAFRQAIEHGMDLAEHAAALITAHPDLQLVTAPSLAILTFRYHPAGAPDDWDGDTAQERISRDICAGGQALILTTRVRGVTVLRMCTINPTSTRADVAAVLELVAQQGRKS</sequence>
<dbReference type="GO" id="GO:0030170">
    <property type="term" value="F:pyridoxal phosphate binding"/>
    <property type="evidence" value="ECO:0007669"/>
    <property type="project" value="InterPro"/>
</dbReference>
<dbReference type="PRINTS" id="PR00800">
    <property type="entry name" value="YHDCRBOXLASE"/>
</dbReference>
<evidence type="ECO:0000256" key="4">
    <source>
        <dbReference type="ARBA" id="ARBA00022898"/>
    </source>
</evidence>
<dbReference type="SUPFAM" id="SSF56059">
    <property type="entry name" value="Glutathione synthetase ATP-binding domain-like"/>
    <property type="match status" value="1"/>
</dbReference>
<evidence type="ECO:0000313" key="9">
    <source>
        <dbReference type="EMBL" id="MCQ8773874.1"/>
    </source>
</evidence>
<keyword evidence="7" id="KW-0067">ATP-binding</keyword>
<evidence type="ECO:0000313" key="10">
    <source>
        <dbReference type="Proteomes" id="UP001142374"/>
    </source>
</evidence>
<dbReference type="InterPro" id="IPR003806">
    <property type="entry name" value="ATP-grasp_PylC-type"/>
</dbReference>
<dbReference type="InterPro" id="IPR015421">
    <property type="entry name" value="PyrdxlP-dep_Trfase_major"/>
</dbReference>
<comment type="caution">
    <text evidence="9">The sequence shown here is derived from an EMBL/GenBank/DDBJ whole genome shotgun (WGS) entry which is preliminary data.</text>
</comment>
<comment type="similarity">
    <text evidence="2">Belongs to the group II decarboxylase family.</text>
</comment>
<keyword evidence="10" id="KW-1185">Reference proteome</keyword>
<feature type="domain" description="ATP-grasp" evidence="8">
    <location>
        <begin position="126"/>
        <end position="332"/>
    </location>
</feature>
<dbReference type="Pfam" id="PF02655">
    <property type="entry name" value="ATP-grasp_3"/>
    <property type="match status" value="1"/>
</dbReference>